<sequence>MRSFGTLNSQILEVGEHVDETRREICKEHLPAIKYFFKEANMLISARRVEELSQEKVYEVLSKTAQPGHVPRKSFIPGSHQVVGSNYRKTNPAIEMKFSKRESFWERSEREEERRKDEERNRMLDERIAWEKQRVERERSEEEERERLIREKEKLVEEKRKEQARLEAEQRRMEKARWAQQQREYEEEMKGKYRRSQSIEMAAEAAVLVSSRSLHPRDFFRQQERSVSCSFSPPSTPSSPSRFAPGVPHKPAFRYQRSLTESVLSPSPQNPSYVSSTYRRDSDRSPSPAPPKPLSPAFIFSKSALPVSSPKVESLPSFIPPPIVPPRAGSLQYRNISSSTTSPRSYSKETVTLEESQAMQSLPTGIPLQASPLQLYTPLKPEFEPSKASNVNLLNDTYKAELVPIAAQPTEDLVSIHTTKSHVWAEKVDVIPTDNVTKKHISSHICPSPVNVHYITTPETPLNVNQTSGHPDNSKEATHVTASPTSRSNLYTLPPNTDSGSPSPNHETSDPRLYSENTQPPAPPTTKDTSPASPATIETMLPLFSATRVDIRSPSPPATEDMPSAPPPAVKPTLSASPLTVVDTPAGTLPSRDATTHPLPPIRKVLPPQFSSSVEAVPPVAVGTEATIPQFQPSKEEQPTYTSPSTPLPSLLSFVSPSPYIPFRSDSIRHATSRFDRSAAFPSINESPQLNARVSPASDVHQDSKDWYDLQTSKSQDVREKLPTSASLEPFNDVGHELPNISPPNVTRAPPSSDPSSTATETLTTLSTDIMTASPTPGSQTLSMETLTTVSTDIRTTSPTTSSQSLCMDTLATPSTDIMTTSPTSTSQTVCMDTLTTAPNDTLSTSPTLSSQTLSVDTSPITISQTLAMDTLRHAPTDIFSTSPTPSPQTSMCTLTTSSTDILTTSPSPRSKSLSVDTLPIPSTSTITTLPTTSSQTLSVDTLSTAPNDIMITSPTTFAPSIDIVTAPSSESTSTSAAPATERPGLEKEPTPVNETPCTSTSNTLDHSEYTTNDHALLSEAPLAGISFLSNLSATPGSFTCESSSDVILSAEEPKITSSQVSQAPPPTENIIPFQAPPTDNSFACKTPETPPTRSSLTCEFPPIENLLPIEISLSTREAPFTDNVPPTETPIICTSLTCETPPTVGCFDAPPPEKSIPHEGSLIDKLLSFDAPPPEKSIPHEGSLIDKLLSFDAPPPDNSRLWEEPPIYNIITTETPPTDRYEAPPTTNASPDEAAESSCTAPSADTLSLAEAPPITCSVQYHAPPIDTILPLQDTPTDNMLLFDTAPSGTTITSEAPPTAEILSFESPITNRSIVFEAPPTDHITLLASPYNDILSSDPPTDDLLMLDSTPFGNTQNHRIGGFKETLSPQTLEPRPEAEIFQIVHTVEMRSETLSDITAHTTGKATGPFHEHKETG</sequence>
<reference evidence="3" key="1">
    <citation type="submission" date="2025-08" db="UniProtKB">
        <authorList>
            <consortium name="Ensembl"/>
        </authorList>
    </citation>
    <scope>IDENTIFICATION</scope>
</reference>
<dbReference type="PANTHER" id="PTHR10829">
    <property type="entry name" value="CORTACTIN AND DREBRIN"/>
    <property type="match status" value="1"/>
</dbReference>
<feature type="compositionally biased region" description="Low complexity" evidence="2">
    <location>
        <begin position="226"/>
        <end position="241"/>
    </location>
</feature>
<dbReference type="GO" id="GO:0098974">
    <property type="term" value="P:postsynaptic actin cytoskeleton organization"/>
    <property type="evidence" value="ECO:0007669"/>
    <property type="project" value="TreeGrafter"/>
</dbReference>
<accession>A0A8C5MXY3</accession>
<keyword evidence="1" id="KW-0175">Coiled coil</keyword>
<proteinExistence type="predicted"/>
<feature type="region of interest" description="Disordered" evidence="2">
    <location>
        <begin position="680"/>
        <end position="734"/>
    </location>
</feature>
<feature type="compositionally biased region" description="Polar residues" evidence="2">
    <location>
        <begin position="480"/>
        <end position="506"/>
    </location>
</feature>
<dbReference type="GO" id="GO:0030427">
    <property type="term" value="C:site of polarized growth"/>
    <property type="evidence" value="ECO:0007669"/>
    <property type="project" value="TreeGrafter"/>
</dbReference>
<dbReference type="Ensembl" id="ENSLLET00000021512.1">
    <property type="protein sequence ID" value="ENSLLEP00000020702.1"/>
    <property type="gene ID" value="ENSLLEG00000013130.1"/>
</dbReference>
<dbReference type="GO" id="GO:0030027">
    <property type="term" value="C:lamellipodium"/>
    <property type="evidence" value="ECO:0007669"/>
    <property type="project" value="TreeGrafter"/>
</dbReference>
<dbReference type="GO" id="GO:0030864">
    <property type="term" value="C:cortical actin cytoskeleton"/>
    <property type="evidence" value="ECO:0007669"/>
    <property type="project" value="TreeGrafter"/>
</dbReference>
<dbReference type="Proteomes" id="UP000694569">
    <property type="component" value="Unplaced"/>
</dbReference>
<dbReference type="OrthoDB" id="5971719at2759"/>
<evidence type="ECO:0000313" key="4">
    <source>
        <dbReference type="Proteomes" id="UP000694569"/>
    </source>
</evidence>
<evidence type="ECO:0000256" key="1">
    <source>
        <dbReference type="SAM" id="Coils"/>
    </source>
</evidence>
<feature type="compositionally biased region" description="Polar residues" evidence="2">
    <location>
        <begin position="460"/>
        <end position="471"/>
    </location>
</feature>
<evidence type="ECO:0000313" key="3">
    <source>
        <dbReference type="Ensembl" id="ENSLLEP00000020702.1"/>
    </source>
</evidence>
<organism evidence="3 4">
    <name type="scientific">Leptobrachium leishanense</name>
    <name type="common">Leishan spiny toad</name>
    <dbReference type="NCBI Taxonomy" id="445787"/>
    <lineage>
        <taxon>Eukaryota</taxon>
        <taxon>Metazoa</taxon>
        <taxon>Chordata</taxon>
        <taxon>Craniata</taxon>
        <taxon>Vertebrata</taxon>
        <taxon>Euteleostomi</taxon>
        <taxon>Amphibia</taxon>
        <taxon>Batrachia</taxon>
        <taxon>Anura</taxon>
        <taxon>Pelobatoidea</taxon>
        <taxon>Megophryidae</taxon>
        <taxon>Leptobrachium</taxon>
    </lineage>
</organism>
<protein>
    <submittedName>
        <fullName evidence="3">Uncharacterized protein</fullName>
    </submittedName>
</protein>
<dbReference type="GO" id="GO:0061003">
    <property type="term" value="P:positive regulation of dendritic spine morphogenesis"/>
    <property type="evidence" value="ECO:0007669"/>
    <property type="project" value="TreeGrafter"/>
</dbReference>
<feature type="region of interest" description="Disordered" evidence="2">
    <location>
        <begin position="967"/>
        <end position="1007"/>
    </location>
</feature>
<keyword evidence="4" id="KW-1185">Reference proteome</keyword>
<feature type="compositionally biased region" description="Low complexity" evidence="2">
    <location>
        <begin position="750"/>
        <end position="761"/>
    </location>
</feature>
<dbReference type="GO" id="GO:0005884">
    <property type="term" value="C:actin filament"/>
    <property type="evidence" value="ECO:0007669"/>
    <property type="project" value="TreeGrafter"/>
</dbReference>
<dbReference type="GO" id="GO:0045773">
    <property type="term" value="P:positive regulation of axon extension"/>
    <property type="evidence" value="ECO:0007669"/>
    <property type="project" value="TreeGrafter"/>
</dbReference>
<dbReference type="GO" id="GO:0051015">
    <property type="term" value="F:actin filament binding"/>
    <property type="evidence" value="ECO:0007669"/>
    <property type="project" value="TreeGrafter"/>
</dbReference>
<dbReference type="GO" id="GO:0030425">
    <property type="term" value="C:dendrite"/>
    <property type="evidence" value="ECO:0007669"/>
    <property type="project" value="TreeGrafter"/>
</dbReference>
<dbReference type="GO" id="GO:0048812">
    <property type="term" value="P:neuron projection morphogenesis"/>
    <property type="evidence" value="ECO:0007669"/>
    <property type="project" value="TreeGrafter"/>
</dbReference>
<feature type="region of interest" description="Disordered" evidence="2">
    <location>
        <begin position="742"/>
        <end position="761"/>
    </location>
</feature>
<evidence type="ECO:0000256" key="2">
    <source>
        <dbReference type="SAM" id="MobiDB-lite"/>
    </source>
</evidence>
<dbReference type="GO" id="GO:0014069">
    <property type="term" value="C:postsynaptic density"/>
    <property type="evidence" value="ECO:0007669"/>
    <property type="project" value="TreeGrafter"/>
</dbReference>
<feature type="region of interest" description="Disordered" evidence="2">
    <location>
        <begin position="460"/>
        <end position="534"/>
    </location>
</feature>
<feature type="region of interest" description="Disordered" evidence="2">
    <location>
        <begin position="1212"/>
        <end position="1244"/>
    </location>
</feature>
<dbReference type="PANTHER" id="PTHR10829:SF9">
    <property type="entry name" value="ADF-H DOMAIN-CONTAINING PROTEIN"/>
    <property type="match status" value="1"/>
</dbReference>
<feature type="region of interest" description="Disordered" evidence="2">
    <location>
        <begin position="550"/>
        <end position="575"/>
    </location>
</feature>
<dbReference type="GO" id="GO:0045211">
    <property type="term" value="C:postsynaptic membrane"/>
    <property type="evidence" value="ECO:0007669"/>
    <property type="project" value="TreeGrafter"/>
</dbReference>
<reference evidence="3" key="2">
    <citation type="submission" date="2025-09" db="UniProtKB">
        <authorList>
            <consortium name="Ensembl"/>
        </authorList>
    </citation>
    <scope>IDENTIFICATION</scope>
</reference>
<dbReference type="GeneTree" id="ENSGT00940000166263"/>
<dbReference type="GO" id="GO:0030833">
    <property type="term" value="P:regulation of actin filament polymerization"/>
    <property type="evidence" value="ECO:0007669"/>
    <property type="project" value="TreeGrafter"/>
</dbReference>
<feature type="region of interest" description="Disordered" evidence="2">
    <location>
        <begin position="225"/>
        <end position="295"/>
    </location>
</feature>
<feature type="compositionally biased region" description="Polar residues" evidence="2">
    <location>
        <begin position="993"/>
        <end position="1007"/>
    </location>
</feature>
<feature type="compositionally biased region" description="Polar residues" evidence="2">
    <location>
        <begin position="257"/>
        <end position="274"/>
    </location>
</feature>
<name>A0A8C5MXY3_9ANUR</name>
<feature type="compositionally biased region" description="Low complexity" evidence="2">
    <location>
        <begin position="967"/>
        <end position="982"/>
    </location>
</feature>
<feature type="coiled-coil region" evidence="1">
    <location>
        <begin position="132"/>
        <end position="179"/>
    </location>
</feature>